<gene>
    <name evidence="11" type="ORF">RSA3_10170</name>
</gene>
<keyword evidence="10" id="KW-0732">Signal</keyword>
<dbReference type="AlphaFoldDB" id="A0A147F6Z5"/>
<evidence type="ECO:0000313" key="12">
    <source>
        <dbReference type="Proteomes" id="UP000072189"/>
    </source>
</evidence>
<dbReference type="PANTHER" id="PTHR11795:SF449">
    <property type="entry name" value="BRANCHED-CHAIN AMINO ACID TRANSPORT PERMEASE PROTEIN LIVH-RELATED"/>
    <property type="match status" value="1"/>
</dbReference>
<dbReference type="CDD" id="cd06582">
    <property type="entry name" value="TM_PBP1_LivH_like"/>
    <property type="match status" value="1"/>
</dbReference>
<dbReference type="PANTHER" id="PTHR11795">
    <property type="entry name" value="BRANCHED-CHAIN AMINO ACID TRANSPORT SYSTEM PERMEASE PROTEIN LIVH"/>
    <property type="match status" value="1"/>
</dbReference>
<feature type="transmembrane region" description="Helical" evidence="9">
    <location>
        <begin position="333"/>
        <end position="352"/>
    </location>
</feature>
<keyword evidence="7 9" id="KW-0472">Membrane</keyword>
<dbReference type="GO" id="GO:0005886">
    <property type="term" value="C:plasma membrane"/>
    <property type="evidence" value="ECO:0007669"/>
    <property type="project" value="UniProtKB-SubCell"/>
</dbReference>
<dbReference type="InterPro" id="IPR052157">
    <property type="entry name" value="BCAA_transport_permease"/>
</dbReference>
<evidence type="ECO:0008006" key="13">
    <source>
        <dbReference type="Google" id="ProtNLM"/>
    </source>
</evidence>
<protein>
    <recommendedName>
        <fullName evidence="13">Branched-chain amino acid ABC transporter permease</fullName>
    </recommendedName>
</protein>
<dbReference type="InterPro" id="IPR001851">
    <property type="entry name" value="ABC_transp_permease"/>
</dbReference>
<feature type="transmembrane region" description="Helical" evidence="9">
    <location>
        <begin position="184"/>
        <end position="215"/>
    </location>
</feature>
<evidence type="ECO:0000256" key="1">
    <source>
        <dbReference type="ARBA" id="ARBA00004651"/>
    </source>
</evidence>
<feature type="signal peptide" evidence="10">
    <location>
        <begin position="1"/>
        <end position="25"/>
    </location>
</feature>
<feature type="transmembrane region" description="Helical" evidence="9">
    <location>
        <begin position="364"/>
        <end position="392"/>
    </location>
</feature>
<dbReference type="RefSeq" id="WP_058597885.1">
    <property type="nucleotide sequence ID" value="NZ_JBFBMN010000004.1"/>
</dbReference>
<proteinExistence type="inferred from homology"/>
<dbReference type="Pfam" id="PF02653">
    <property type="entry name" value="BPD_transp_2"/>
    <property type="match status" value="1"/>
</dbReference>
<organism evidence="11 12">
    <name type="scientific">Microbacterium testaceum</name>
    <name type="common">Aureobacterium testaceum</name>
    <name type="synonym">Brevibacterium testaceum</name>
    <dbReference type="NCBI Taxonomy" id="2033"/>
    <lineage>
        <taxon>Bacteria</taxon>
        <taxon>Bacillati</taxon>
        <taxon>Actinomycetota</taxon>
        <taxon>Actinomycetes</taxon>
        <taxon>Micrococcales</taxon>
        <taxon>Microbacteriaceae</taxon>
        <taxon>Microbacterium</taxon>
    </lineage>
</organism>
<feature type="transmembrane region" description="Helical" evidence="9">
    <location>
        <begin position="404"/>
        <end position="420"/>
    </location>
</feature>
<feature type="transmembrane region" description="Helical" evidence="9">
    <location>
        <begin position="235"/>
        <end position="256"/>
    </location>
</feature>
<feature type="transmembrane region" description="Helical" evidence="9">
    <location>
        <begin position="150"/>
        <end position="172"/>
    </location>
</feature>
<evidence type="ECO:0000256" key="3">
    <source>
        <dbReference type="ARBA" id="ARBA00022475"/>
    </source>
</evidence>
<dbReference type="PATRIC" id="fig|2033.4.peg.1451"/>
<keyword evidence="2" id="KW-0813">Transport</keyword>
<evidence type="ECO:0000256" key="6">
    <source>
        <dbReference type="ARBA" id="ARBA00022989"/>
    </source>
</evidence>
<keyword evidence="3" id="KW-1003">Cell membrane</keyword>
<evidence type="ECO:0000256" key="8">
    <source>
        <dbReference type="ARBA" id="ARBA00037998"/>
    </source>
</evidence>
<evidence type="ECO:0000256" key="10">
    <source>
        <dbReference type="SAM" id="SignalP"/>
    </source>
</evidence>
<keyword evidence="5" id="KW-0029">Amino-acid transport</keyword>
<feature type="chain" id="PRO_5007544863" description="Branched-chain amino acid ABC transporter permease" evidence="10">
    <location>
        <begin position="26"/>
        <end position="432"/>
    </location>
</feature>
<dbReference type="GO" id="GO:0022857">
    <property type="term" value="F:transmembrane transporter activity"/>
    <property type="evidence" value="ECO:0007669"/>
    <property type="project" value="InterPro"/>
</dbReference>
<keyword evidence="6 9" id="KW-1133">Transmembrane helix</keyword>
<evidence type="ECO:0000256" key="7">
    <source>
        <dbReference type="ARBA" id="ARBA00023136"/>
    </source>
</evidence>
<evidence type="ECO:0000256" key="2">
    <source>
        <dbReference type="ARBA" id="ARBA00022448"/>
    </source>
</evidence>
<comment type="subcellular location">
    <subcellularLocation>
        <location evidence="1">Cell membrane</location>
        <topology evidence="1">Multi-pass membrane protein</topology>
    </subcellularLocation>
</comment>
<comment type="similarity">
    <text evidence="8">Belongs to the binding-protein-dependent transport system permease family. LivHM subfamily.</text>
</comment>
<comment type="caution">
    <text evidence="11">The sequence shown here is derived from an EMBL/GenBank/DDBJ whole genome shotgun (WGS) entry which is preliminary data.</text>
</comment>
<evidence type="ECO:0000256" key="5">
    <source>
        <dbReference type="ARBA" id="ARBA00022970"/>
    </source>
</evidence>
<keyword evidence="4 9" id="KW-0812">Transmembrane</keyword>
<evidence type="ECO:0000256" key="4">
    <source>
        <dbReference type="ARBA" id="ARBA00022692"/>
    </source>
</evidence>
<dbReference type="GO" id="GO:0006865">
    <property type="term" value="P:amino acid transport"/>
    <property type="evidence" value="ECO:0007669"/>
    <property type="project" value="UniProtKB-KW"/>
</dbReference>
<sequence>MAILVAFLASAVAVLSLFLASPASAQTTTAPTPAASAGTGDVSTQYTIGGIIRAGDDPVEGVEIAVEGSGFSEVGTTGADGRWAVSVPGPGEYTAELKVDTLPDGVVPRDPDNITRDVTIGTTNTVNVLFPTGEGTAASGSIWDTLFSRFFYGLNFGLLLALAAIGISLIFGTTGVNNFAHGEMLTFGAIIFYVFTAMGWNLLLAVVLTVALSAALGWTQDAVLFKPLRKRGVGLVQVLIVTIGLSIVLRYLYLYFFDGGTRNITTGITDNVTIGPVTVTLTSIISMGVSIVMLAAVGYFLTRTRIGKATRAVSDNASLAAASGINVDRVIRIVWVMAGALTGLSGVLYGLYRGVTWDMGFAILLLLFAAVTLGGLGSAFGALVGSLIIGIITELSTIVIPPDLRYAVALIVLIGVLLFRPQGVLGRKERIG</sequence>
<name>A0A147F6Z5_MICTE</name>
<evidence type="ECO:0000256" key="9">
    <source>
        <dbReference type="SAM" id="Phobius"/>
    </source>
</evidence>
<evidence type="ECO:0000313" key="11">
    <source>
        <dbReference type="EMBL" id="KTS11469.1"/>
    </source>
</evidence>
<accession>A0A147F6Z5</accession>
<dbReference type="Proteomes" id="UP000072189">
    <property type="component" value="Unassembled WGS sequence"/>
</dbReference>
<dbReference type="EMBL" id="LDRV01000061">
    <property type="protein sequence ID" value="KTS11469.1"/>
    <property type="molecule type" value="Genomic_DNA"/>
</dbReference>
<dbReference type="OrthoDB" id="9807115at2"/>
<reference evidence="11 12" key="1">
    <citation type="journal article" date="2016" name="Front. Microbiol.">
        <title>Genomic Resource of Rice Seed Associated Bacteria.</title>
        <authorList>
            <person name="Midha S."/>
            <person name="Bansal K."/>
            <person name="Sharma S."/>
            <person name="Kumar N."/>
            <person name="Patil P.P."/>
            <person name="Chaudhry V."/>
            <person name="Patil P.B."/>
        </authorList>
    </citation>
    <scope>NUCLEOTIDE SEQUENCE [LARGE SCALE GENOMIC DNA]</scope>
    <source>
        <strain evidence="11 12">RSA3</strain>
    </source>
</reference>
<feature type="transmembrane region" description="Helical" evidence="9">
    <location>
        <begin position="277"/>
        <end position="301"/>
    </location>
</feature>